<dbReference type="GO" id="GO:0008270">
    <property type="term" value="F:zinc ion binding"/>
    <property type="evidence" value="ECO:0007669"/>
    <property type="project" value="InterPro"/>
</dbReference>
<dbReference type="PANTHER" id="PTHR47425">
    <property type="entry name" value="FARB-RELATED"/>
    <property type="match status" value="1"/>
</dbReference>
<evidence type="ECO:0000313" key="6">
    <source>
        <dbReference type="Proteomes" id="UP000321331"/>
    </source>
</evidence>
<dbReference type="Pfam" id="PF04082">
    <property type="entry name" value="Fungal_trans"/>
    <property type="match status" value="1"/>
</dbReference>
<comment type="caution">
    <text evidence="5">The sequence shown here is derived from an EMBL/GenBank/DDBJ whole genome shotgun (WGS) entry which is preliminary data.</text>
</comment>
<dbReference type="SUPFAM" id="SSF57701">
    <property type="entry name" value="Zn2/Cys6 DNA-binding domain"/>
    <property type="match status" value="1"/>
</dbReference>
<feature type="domain" description="Zn(2)-C6 fungal-type" evidence="4">
    <location>
        <begin position="135"/>
        <end position="167"/>
    </location>
</feature>
<dbReference type="Proteomes" id="UP000321331">
    <property type="component" value="Unassembled WGS sequence"/>
</dbReference>
<sequence>SKKEYRTRKPAQTSNITSYNGQNISNSYLVPISIALRGIRKASPWGMNPSSRDFRGSLPLVPHGSSPLAPSRGPHLPPLSETVKFGVNLGFILSAPAPPLQPRVPSSPPCTRMNNTQQPIRFAKKPVSRKRATKACLKCRKRKVRCDVTRTSTPCTNCRLDGCECVVARRADAFPIPHRGASVVSDNADLIRDCEAVTAAASTSPSSNHDNPTSPVDDATAVLHTLEESEYKTSVEHQERVDLESPTTNTTEDVVEEIREIPPYTPSIIEEPSEPVRSELKALYSSMPFLRTLNMRDCDFYHLNAQGCLRVPSKPILDEFIRHYFLYIHPLLPLINEADFWNAYDPTPNSATSGTPVSMLLLQSMMFASCTFVSKESLRTLGFATILEAKEAFYTKAKLLYDFSTDPDPISIAQSALLLTYWCPTFRSGPGKANSRWLRIAIQHAKSCDADSYDSPSYGLHISQQDVKRRNILKRIWWCCIIRDRIMPLCVRRNIQITSAHFDFANCSPLCYDDLVDELESSRVYNIATKHKLILTLERLTELCVTLTDVLSLVYPTETLPILDAEAHSTAYAQVQEHKRSLKNWAVATRPPLAIQDLTLSSGGYEDSAVLFTNLVWIYFHASQVALCNYELHLGLILGLVNQNPTASHETQFLKNNRRDLRNATKSIAECFARLHPHRLTRWLPSSAVACTALPLAMHMVDMKMSTASSATEIWARPEVASKQSRLNVLIQVFRELHPKYDGVHSISKTIRYFMECSDREEPPQMMLTNDHADVLARSPTQYLRLALTIDVCLSQDRLAQDSDFPAALRRFFNRNRSLMPMLLGQPQFAPMPMTQQISLPRPLSPATYAKSFSRWMEDDPSVGFAMQMGIDIGPQTPIVYEVAERAQKTHSETTEEPSPVSERSQFSESVMGMETTEDLLQRLQGAVSWAQNDQALYFAQEMGLLSDGIGFNQGYL</sequence>
<dbReference type="GO" id="GO:0003677">
    <property type="term" value="F:DNA binding"/>
    <property type="evidence" value="ECO:0007669"/>
    <property type="project" value="InterPro"/>
</dbReference>
<evidence type="ECO:0000256" key="3">
    <source>
        <dbReference type="SAM" id="MobiDB-lite"/>
    </source>
</evidence>
<dbReference type="Pfam" id="PF00172">
    <property type="entry name" value="Zn_clus"/>
    <property type="match status" value="1"/>
</dbReference>
<keyword evidence="2" id="KW-0539">Nucleus</keyword>
<evidence type="ECO:0000259" key="4">
    <source>
        <dbReference type="PROSITE" id="PS50048"/>
    </source>
</evidence>
<keyword evidence="1" id="KW-0479">Metal-binding</keyword>
<evidence type="ECO:0000256" key="1">
    <source>
        <dbReference type="ARBA" id="ARBA00022723"/>
    </source>
</evidence>
<dbReference type="PROSITE" id="PS00463">
    <property type="entry name" value="ZN2_CY6_FUNGAL_1"/>
    <property type="match status" value="1"/>
</dbReference>
<dbReference type="PROSITE" id="PS50048">
    <property type="entry name" value="ZN2_CY6_FUNGAL_2"/>
    <property type="match status" value="1"/>
</dbReference>
<dbReference type="SMART" id="SM00066">
    <property type="entry name" value="GAL4"/>
    <property type="match status" value="1"/>
</dbReference>
<feature type="region of interest" description="Disordered" evidence="3">
    <location>
        <begin position="886"/>
        <end position="908"/>
    </location>
</feature>
<dbReference type="GO" id="GO:0000981">
    <property type="term" value="F:DNA-binding transcription factor activity, RNA polymerase II-specific"/>
    <property type="evidence" value="ECO:0007669"/>
    <property type="project" value="InterPro"/>
</dbReference>
<dbReference type="CDD" id="cd00067">
    <property type="entry name" value="GAL4"/>
    <property type="match status" value="1"/>
</dbReference>
<dbReference type="InterPro" id="IPR052761">
    <property type="entry name" value="Fungal_Detox/Toxin_TFs"/>
</dbReference>
<dbReference type="Gene3D" id="4.10.240.10">
    <property type="entry name" value="Zn(2)-C6 fungal-type DNA-binding domain"/>
    <property type="match status" value="1"/>
</dbReference>
<dbReference type="PANTHER" id="PTHR47425:SF2">
    <property type="entry name" value="FARB-RELATED"/>
    <property type="match status" value="1"/>
</dbReference>
<protein>
    <recommendedName>
        <fullName evidence="4">Zn(2)-C6 fungal-type domain-containing protein</fullName>
    </recommendedName>
</protein>
<evidence type="ECO:0000313" key="5">
    <source>
        <dbReference type="EMBL" id="TXC04527.1"/>
    </source>
</evidence>
<feature type="compositionally biased region" description="Polar residues" evidence="3">
    <location>
        <begin position="10"/>
        <end position="20"/>
    </location>
</feature>
<dbReference type="CDD" id="cd12148">
    <property type="entry name" value="fungal_TF_MHR"/>
    <property type="match status" value="1"/>
</dbReference>
<reference evidence="5 6" key="1">
    <citation type="submission" date="2019-07" db="EMBL/GenBank/DDBJ databases">
        <title>The First High-Quality Draft Genome Sequence of the Causal Agent of the Current Panama Disease Epidemic.</title>
        <authorList>
            <person name="Warmington R.J."/>
            <person name="Kay W."/>
            <person name="Jeffries A."/>
            <person name="Bebber D."/>
            <person name="Moore K."/>
            <person name="Studholme D.J."/>
        </authorList>
    </citation>
    <scope>NUCLEOTIDE SEQUENCE [LARGE SCALE GENOMIC DNA]</scope>
    <source>
        <strain evidence="5 6">TR4</strain>
    </source>
</reference>
<gene>
    <name evidence="5" type="ORF">FocTR4_00002213</name>
</gene>
<proteinExistence type="predicted"/>
<name>A0A5C6T111_FUSOC</name>
<dbReference type="AlphaFoldDB" id="A0A5C6T111"/>
<dbReference type="InterPro" id="IPR001138">
    <property type="entry name" value="Zn2Cys6_DnaBD"/>
</dbReference>
<accession>A0A5C6T111</accession>
<organism evidence="5 6">
    <name type="scientific">Fusarium oxysporum f. sp. cubense</name>
    <dbReference type="NCBI Taxonomy" id="61366"/>
    <lineage>
        <taxon>Eukaryota</taxon>
        <taxon>Fungi</taxon>
        <taxon>Dikarya</taxon>
        <taxon>Ascomycota</taxon>
        <taxon>Pezizomycotina</taxon>
        <taxon>Sordariomycetes</taxon>
        <taxon>Hypocreomycetidae</taxon>
        <taxon>Hypocreales</taxon>
        <taxon>Nectriaceae</taxon>
        <taxon>Fusarium</taxon>
        <taxon>Fusarium oxysporum species complex</taxon>
    </lineage>
</organism>
<feature type="non-terminal residue" evidence="5">
    <location>
        <position position="1"/>
    </location>
</feature>
<feature type="region of interest" description="Disordered" evidence="3">
    <location>
        <begin position="1"/>
        <end position="20"/>
    </location>
</feature>
<dbReference type="EMBL" id="VMNF01000007">
    <property type="protein sequence ID" value="TXC04527.1"/>
    <property type="molecule type" value="Genomic_DNA"/>
</dbReference>
<evidence type="ECO:0000256" key="2">
    <source>
        <dbReference type="ARBA" id="ARBA00023242"/>
    </source>
</evidence>
<dbReference type="GO" id="GO:0006351">
    <property type="term" value="P:DNA-templated transcription"/>
    <property type="evidence" value="ECO:0007669"/>
    <property type="project" value="InterPro"/>
</dbReference>
<dbReference type="InterPro" id="IPR036864">
    <property type="entry name" value="Zn2-C6_fun-type_DNA-bd_sf"/>
</dbReference>
<dbReference type="InterPro" id="IPR007219">
    <property type="entry name" value="XnlR_reg_dom"/>
</dbReference>